<gene>
    <name evidence="6" type="ORF">N7460_013779</name>
</gene>
<dbReference type="Pfam" id="PF00018">
    <property type="entry name" value="SH3_1"/>
    <property type="match status" value="1"/>
</dbReference>
<keyword evidence="4" id="KW-1133">Transmembrane helix</keyword>
<dbReference type="InterPro" id="IPR036028">
    <property type="entry name" value="SH3-like_dom_sf"/>
</dbReference>
<protein>
    <recommendedName>
        <fullName evidence="5">SH3 domain-containing protein</fullName>
    </recommendedName>
</protein>
<dbReference type="EMBL" id="JAQJZL010000016">
    <property type="protein sequence ID" value="KAJ6023384.1"/>
    <property type="molecule type" value="Genomic_DNA"/>
</dbReference>
<feature type="region of interest" description="Disordered" evidence="3">
    <location>
        <begin position="1"/>
        <end position="22"/>
    </location>
</feature>
<keyword evidence="4" id="KW-0812">Transmembrane</keyword>
<proteinExistence type="predicted"/>
<keyword evidence="7" id="KW-1185">Reference proteome</keyword>
<name>A0AAD6HZN8_PENCN</name>
<evidence type="ECO:0000256" key="4">
    <source>
        <dbReference type="SAM" id="Phobius"/>
    </source>
</evidence>
<dbReference type="AlphaFoldDB" id="A0AAD6HZN8"/>
<accession>A0AAD6HZN8</accession>
<dbReference type="SUPFAM" id="SSF50044">
    <property type="entry name" value="SH3-domain"/>
    <property type="match status" value="1"/>
</dbReference>
<dbReference type="Gene3D" id="2.30.30.40">
    <property type="entry name" value="SH3 Domains"/>
    <property type="match status" value="1"/>
</dbReference>
<dbReference type="CDD" id="cd00174">
    <property type="entry name" value="SH3"/>
    <property type="match status" value="1"/>
</dbReference>
<dbReference type="SMART" id="SM00326">
    <property type="entry name" value="SH3"/>
    <property type="match status" value="1"/>
</dbReference>
<evidence type="ECO:0000313" key="6">
    <source>
        <dbReference type="EMBL" id="KAJ6023384.1"/>
    </source>
</evidence>
<feature type="transmembrane region" description="Helical" evidence="4">
    <location>
        <begin position="166"/>
        <end position="187"/>
    </location>
</feature>
<reference evidence="6" key="1">
    <citation type="journal article" date="2023" name="IMA Fungus">
        <title>Comparative genomic study of the Penicillium genus elucidates a diverse pangenome and 15 lateral gene transfer events.</title>
        <authorList>
            <person name="Petersen C."/>
            <person name="Sorensen T."/>
            <person name="Nielsen M.R."/>
            <person name="Sondergaard T.E."/>
            <person name="Sorensen J.L."/>
            <person name="Fitzpatrick D.A."/>
            <person name="Frisvad J.C."/>
            <person name="Nielsen K.L."/>
        </authorList>
    </citation>
    <scope>NUCLEOTIDE SEQUENCE</scope>
    <source>
        <strain evidence="6">IBT 15450</strain>
    </source>
</reference>
<feature type="domain" description="SH3" evidence="5">
    <location>
        <begin position="436"/>
        <end position="497"/>
    </location>
</feature>
<dbReference type="Proteomes" id="UP001219568">
    <property type="component" value="Unassembled WGS sequence"/>
</dbReference>
<evidence type="ECO:0000259" key="5">
    <source>
        <dbReference type="PROSITE" id="PS50002"/>
    </source>
</evidence>
<dbReference type="InterPro" id="IPR001452">
    <property type="entry name" value="SH3_domain"/>
</dbReference>
<comment type="caution">
    <text evidence="6">The sequence shown here is derived from an EMBL/GenBank/DDBJ whole genome shotgun (WGS) entry which is preliminary data.</text>
</comment>
<evidence type="ECO:0000256" key="3">
    <source>
        <dbReference type="SAM" id="MobiDB-lite"/>
    </source>
</evidence>
<keyword evidence="1 2" id="KW-0728">SH3 domain</keyword>
<dbReference type="PROSITE" id="PS50002">
    <property type="entry name" value="SH3"/>
    <property type="match status" value="1"/>
</dbReference>
<organism evidence="6 7">
    <name type="scientific">Penicillium canescens</name>
    <dbReference type="NCBI Taxonomy" id="5083"/>
    <lineage>
        <taxon>Eukaryota</taxon>
        <taxon>Fungi</taxon>
        <taxon>Dikarya</taxon>
        <taxon>Ascomycota</taxon>
        <taxon>Pezizomycotina</taxon>
        <taxon>Eurotiomycetes</taxon>
        <taxon>Eurotiomycetidae</taxon>
        <taxon>Eurotiales</taxon>
        <taxon>Aspergillaceae</taxon>
        <taxon>Penicillium</taxon>
    </lineage>
</organism>
<reference evidence="6" key="2">
    <citation type="submission" date="2023-01" db="EMBL/GenBank/DDBJ databases">
        <authorList>
            <person name="Petersen C."/>
        </authorList>
    </citation>
    <scope>NUCLEOTIDE SEQUENCE</scope>
    <source>
        <strain evidence="6">IBT 15450</strain>
    </source>
</reference>
<sequence>MVWNDTLHSTQPGSASSTILNNGVYQPSTKTVLPEDGVYQPSTRTALPDDGLYHPMRYAGGQNQPIVPNTVALQLDTQTKAATKTPSLLKGLPEVPLALATAQSAIVALPSIQETTFSRASHPTVVPTASEDAGMPEISATLLPIPVNAERLDKLEKSDKPDKSHIYAILSVLAVTFLIAVCVLIWLRKQKKKREAILLRFHNQDKPSLDTSSLNSGQLKTLLSRMKSRGAASFETVIRSARKEHSGDIGTWPMNWWTEESKENQKSRNAHPHTSYRGFDRRLLKDLILQAKRTSVAMFYALSGILRQREPPKAHPRPRESRTSDVWSATINSSAETIFSGLLHSPILVTDGSHSVCKCIQEPTPAVLPLQQCLEPLCLSEVLSTTDEKVDQLSDFNGSSCTVSRVSTTSTRSGPKQPTNNVYQDLRPKLSSISLFRKDVYQVQMNYESRNESQLSLCEGQNVLITQILDDGWAYCQIIGSKKEGLAPRACISAWPVKRVITPPGQAAKPSYSPPRTPVSPVSWAQPRFYAYC</sequence>
<evidence type="ECO:0000313" key="7">
    <source>
        <dbReference type="Proteomes" id="UP001219568"/>
    </source>
</evidence>
<evidence type="ECO:0000256" key="2">
    <source>
        <dbReference type="PROSITE-ProRule" id="PRU00192"/>
    </source>
</evidence>
<evidence type="ECO:0000256" key="1">
    <source>
        <dbReference type="ARBA" id="ARBA00022443"/>
    </source>
</evidence>
<keyword evidence="4" id="KW-0472">Membrane</keyword>